<keyword evidence="2" id="KW-1185">Reference proteome</keyword>
<proteinExistence type="predicted"/>
<dbReference type="InterPro" id="IPR014985">
    <property type="entry name" value="WbqC"/>
</dbReference>
<dbReference type="RefSeq" id="WP_185797899.1">
    <property type="nucleotide sequence ID" value="NZ_JACLQD010000003.1"/>
</dbReference>
<evidence type="ECO:0000313" key="1">
    <source>
        <dbReference type="EMBL" id="MBC2836294.1"/>
    </source>
</evidence>
<name>A0A842IB16_9RHOB</name>
<dbReference type="EMBL" id="JACLQD010000003">
    <property type="protein sequence ID" value="MBC2836294.1"/>
    <property type="molecule type" value="Genomic_DNA"/>
</dbReference>
<protein>
    <submittedName>
        <fullName evidence="1">WbqC family protein</fullName>
    </submittedName>
</protein>
<dbReference type="AlphaFoldDB" id="A0A842IB16"/>
<dbReference type="Proteomes" id="UP000555411">
    <property type="component" value="Unassembled WGS sequence"/>
</dbReference>
<dbReference type="Pfam" id="PF08889">
    <property type="entry name" value="WbqC"/>
    <property type="match status" value="1"/>
</dbReference>
<comment type="caution">
    <text evidence="1">The sequence shown here is derived from an EMBL/GenBank/DDBJ whole genome shotgun (WGS) entry which is preliminary data.</text>
</comment>
<gene>
    <name evidence="1" type="ORF">H7F16_12315</name>
</gene>
<evidence type="ECO:0000313" key="2">
    <source>
        <dbReference type="Proteomes" id="UP000555411"/>
    </source>
</evidence>
<reference evidence="1 2" key="1">
    <citation type="journal article" date="2017" name="Int. J. Syst. Evol. Microbiol.">
        <title>Gemmobacter straminiformis sp. nov., isolated from an artificial fountain.</title>
        <authorList>
            <person name="Kang J.Y."/>
            <person name="Kim M.J."/>
            <person name="Chun J."/>
            <person name="Son K.P."/>
            <person name="Jahng K.Y."/>
        </authorList>
    </citation>
    <scope>NUCLEOTIDE SEQUENCE [LARGE SCALE GENOMIC DNA]</scope>
    <source>
        <strain evidence="1 2">CAM-8</strain>
    </source>
</reference>
<sequence length="226" mass="25181">MTTVVILQSNYIPWRGYFDLIRRADHFVLYDTVQFTKNDWRNRNRIVGPSGPQWLTVPVSTSGQFGQTIEETAASDPRWTRRHANALQSALGRAPRYGSFGPFLADRFAQAATLTRISAINRLFIEGVMSLLGLRTRLHDARDIPASGDRSGRLLSICRELGATRYLSGPAARDYLDTAAFTAAGIEVDWMTYPAYPPYRQMDGGYQAGVSILDTLASLKPDEVFG</sequence>
<organism evidence="1 2">
    <name type="scientific">Paragemmobacter straminiformis</name>
    <dbReference type="NCBI Taxonomy" id="2045119"/>
    <lineage>
        <taxon>Bacteria</taxon>
        <taxon>Pseudomonadati</taxon>
        <taxon>Pseudomonadota</taxon>
        <taxon>Alphaproteobacteria</taxon>
        <taxon>Rhodobacterales</taxon>
        <taxon>Paracoccaceae</taxon>
        <taxon>Paragemmobacter</taxon>
    </lineage>
</organism>
<accession>A0A842IB16</accession>